<dbReference type="EMBL" id="CBSW010000086">
    <property type="protein sequence ID" value="CDG95932.1"/>
    <property type="molecule type" value="Genomic_DNA"/>
</dbReference>
<dbReference type="RefSeq" id="WP_155272350.1">
    <property type="nucleotide sequence ID" value="NZ_CAWLWN010000159.1"/>
</dbReference>
<sequence length="78" mass="8626">MQKLLPTPEELSKGRIKFGTLLVRPLRKSVVCAIPRYQVEDGSYCYGKFDSREQALGFCEQLYGGGIDGRIKEGAASV</sequence>
<reference evidence="1" key="1">
    <citation type="submission" date="2013-07" db="EMBL/GenBank/DDBJ databases">
        <title>Sub-species coevolution in mutualistic symbiosis.</title>
        <authorList>
            <person name="Murfin K."/>
            <person name="Klassen J."/>
            <person name="Lee M."/>
            <person name="Forst S."/>
            <person name="Stock P."/>
            <person name="Goodrich-Blair H."/>
        </authorList>
    </citation>
    <scope>NUCLEOTIDE SEQUENCE [LARGE SCALE GENOMIC DNA]</scope>
    <source>
        <strain evidence="1">Puntauvense</strain>
    </source>
</reference>
<dbReference type="AlphaFoldDB" id="A0A077NCI5"/>
<organism evidence="1 2">
    <name type="scientific">Xenorhabdus bovienii str. puntauvense</name>
    <dbReference type="NCBI Taxonomy" id="1398201"/>
    <lineage>
        <taxon>Bacteria</taxon>
        <taxon>Pseudomonadati</taxon>
        <taxon>Pseudomonadota</taxon>
        <taxon>Gammaproteobacteria</taxon>
        <taxon>Enterobacterales</taxon>
        <taxon>Morganellaceae</taxon>
        <taxon>Xenorhabdus</taxon>
    </lineage>
</organism>
<name>A0A077NCI5_XENBV</name>
<dbReference type="Proteomes" id="UP000028511">
    <property type="component" value="Unassembled WGS sequence"/>
</dbReference>
<comment type="caution">
    <text evidence="1">The sequence shown here is derived from an EMBL/GenBank/DDBJ whole genome shotgun (WGS) entry which is preliminary data.</text>
</comment>
<evidence type="ECO:0000313" key="2">
    <source>
        <dbReference type="Proteomes" id="UP000028511"/>
    </source>
</evidence>
<dbReference type="HOGENOM" id="CLU_2637247_0_0_6"/>
<evidence type="ECO:0000313" key="1">
    <source>
        <dbReference type="EMBL" id="CDG95932.1"/>
    </source>
</evidence>
<gene>
    <name evidence="1" type="ORF">XBP1_1760002</name>
</gene>
<accession>A0A077NCI5</accession>
<protein>
    <submittedName>
        <fullName evidence="1">Uncharacterized protein</fullName>
    </submittedName>
</protein>
<proteinExistence type="predicted"/>